<name>E1QJT3_DESB2</name>
<accession>E1QJT3</accession>
<keyword evidence="9" id="KW-0472">Membrane</keyword>
<dbReference type="GO" id="GO:0005524">
    <property type="term" value="F:ATP binding"/>
    <property type="evidence" value="ECO:0007669"/>
    <property type="project" value="UniProtKB-KW"/>
</dbReference>
<comment type="subcellular location">
    <subcellularLocation>
        <location evidence="1">Cell membrane</location>
    </subcellularLocation>
</comment>
<evidence type="ECO:0000256" key="6">
    <source>
        <dbReference type="ARBA" id="ARBA00022741"/>
    </source>
</evidence>
<dbReference type="FunFam" id="3.40.50.300:FF:000589">
    <property type="entry name" value="ABC transporter, ATP-binding subunit"/>
    <property type="match status" value="1"/>
</dbReference>
<keyword evidence="7" id="KW-0067">ATP-binding</keyword>
<dbReference type="InterPro" id="IPR050763">
    <property type="entry name" value="ABC_transporter_ATP-binding"/>
</dbReference>
<dbReference type="KEGG" id="dbr:Deba_2465"/>
<dbReference type="OrthoDB" id="9805130at2"/>
<keyword evidence="6" id="KW-0547">Nucleotide-binding</keyword>
<keyword evidence="5" id="KW-1003">Cell membrane</keyword>
<evidence type="ECO:0000256" key="2">
    <source>
        <dbReference type="ARBA" id="ARBA00005417"/>
    </source>
</evidence>
<feature type="domain" description="ABC transporter" evidence="10">
    <location>
        <begin position="6"/>
        <end position="236"/>
    </location>
</feature>
<comment type="similarity">
    <text evidence="2">Belongs to the ABC transporter superfamily.</text>
</comment>
<dbReference type="InterPro" id="IPR003439">
    <property type="entry name" value="ABC_transporter-like_ATP-bd"/>
</dbReference>
<sequence length="282" mass="30886">MAEIAIETIDLTKNYGRVQALRGLNLRVAKGEIYGFLGPNGAGKTTTCRILTTLTKPNAGQARVSGFDVISQGPQAKNGMGVVAQHTNVDGELSVYHNLKLHGMLHKMPASQREARIDEMLEFVGLAQRRSSPARQLSGGLKRRLMIARALLHGPSVLFLDEPTVGLDAQTRRRIWELIRQSNRAGVTIMLTTHYIEEAENLCQRVGIIDGGRIIAEGAPAELLAKAGRFVVEPSDGQGQSRFFETRRLAADHAASMEQNATIRRANLEDVFISLTGKKVRP</sequence>
<dbReference type="SUPFAM" id="SSF52540">
    <property type="entry name" value="P-loop containing nucleoside triphosphate hydrolases"/>
    <property type="match status" value="1"/>
</dbReference>
<gene>
    <name evidence="11" type="ordered locus">Deba_2465</name>
</gene>
<evidence type="ECO:0000256" key="3">
    <source>
        <dbReference type="ARBA" id="ARBA00022448"/>
    </source>
</evidence>
<evidence type="ECO:0000313" key="11">
    <source>
        <dbReference type="EMBL" id="ADK85826.1"/>
    </source>
</evidence>
<evidence type="ECO:0000313" key="12">
    <source>
        <dbReference type="Proteomes" id="UP000009047"/>
    </source>
</evidence>
<evidence type="ECO:0000256" key="9">
    <source>
        <dbReference type="ARBA" id="ARBA00023136"/>
    </source>
</evidence>
<evidence type="ECO:0000256" key="1">
    <source>
        <dbReference type="ARBA" id="ARBA00004236"/>
    </source>
</evidence>
<evidence type="ECO:0000256" key="8">
    <source>
        <dbReference type="ARBA" id="ARBA00022967"/>
    </source>
</evidence>
<dbReference type="eggNOG" id="COG1131">
    <property type="taxonomic scope" value="Bacteria"/>
</dbReference>
<dbReference type="STRING" id="644282.Deba_2465"/>
<keyword evidence="12" id="KW-1185">Reference proteome</keyword>
<proteinExistence type="inferred from homology"/>
<dbReference type="RefSeq" id="WP_013259265.1">
    <property type="nucleotide sequence ID" value="NC_014365.1"/>
</dbReference>
<evidence type="ECO:0000256" key="5">
    <source>
        <dbReference type="ARBA" id="ARBA00022475"/>
    </source>
</evidence>
<dbReference type="SMART" id="SM00382">
    <property type="entry name" value="AAA"/>
    <property type="match status" value="1"/>
</dbReference>
<dbReference type="HOGENOM" id="CLU_000604_1_2_7"/>
<dbReference type="EMBL" id="CP002085">
    <property type="protein sequence ID" value="ADK85826.1"/>
    <property type="molecule type" value="Genomic_DNA"/>
</dbReference>
<dbReference type="GO" id="GO:0016887">
    <property type="term" value="F:ATP hydrolysis activity"/>
    <property type="evidence" value="ECO:0007669"/>
    <property type="project" value="InterPro"/>
</dbReference>
<keyword evidence="3" id="KW-0813">Transport</keyword>
<protein>
    <submittedName>
        <fullName evidence="11">ABC transporter related protein</fullName>
    </submittedName>
</protein>
<dbReference type="AlphaFoldDB" id="E1QJT3"/>
<dbReference type="InterPro" id="IPR027417">
    <property type="entry name" value="P-loop_NTPase"/>
</dbReference>
<dbReference type="PANTHER" id="PTHR42711:SF5">
    <property type="entry name" value="ABC TRANSPORTER ATP-BINDING PROTEIN NATA"/>
    <property type="match status" value="1"/>
</dbReference>
<keyword evidence="8" id="KW-1278">Translocase</keyword>
<dbReference type="PANTHER" id="PTHR42711">
    <property type="entry name" value="ABC TRANSPORTER ATP-BINDING PROTEIN"/>
    <property type="match status" value="1"/>
</dbReference>
<dbReference type="Gene3D" id="3.40.50.300">
    <property type="entry name" value="P-loop containing nucleotide triphosphate hydrolases"/>
    <property type="match status" value="1"/>
</dbReference>
<dbReference type="InterPro" id="IPR003593">
    <property type="entry name" value="AAA+_ATPase"/>
</dbReference>
<dbReference type="GO" id="GO:0005886">
    <property type="term" value="C:plasma membrane"/>
    <property type="evidence" value="ECO:0007669"/>
    <property type="project" value="UniProtKB-SubCell"/>
</dbReference>
<evidence type="ECO:0000259" key="10">
    <source>
        <dbReference type="PROSITE" id="PS50893"/>
    </source>
</evidence>
<dbReference type="Pfam" id="PF00005">
    <property type="entry name" value="ABC_tran"/>
    <property type="match status" value="1"/>
</dbReference>
<reference evidence="11 12" key="1">
    <citation type="journal article" date="2010" name="Stand. Genomic Sci.">
        <title>Complete genome sequence of Desulfarculus baarsii type strain (2st14).</title>
        <authorList>
            <person name="Sun H."/>
            <person name="Spring S."/>
            <person name="Lapidus A."/>
            <person name="Davenport K."/>
            <person name="Del Rio T.G."/>
            <person name="Tice H."/>
            <person name="Nolan M."/>
            <person name="Copeland A."/>
            <person name="Cheng J.F."/>
            <person name="Lucas S."/>
            <person name="Tapia R."/>
            <person name="Goodwin L."/>
            <person name="Pitluck S."/>
            <person name="Ivanova N."/>
            <person name="Pagani I."/>
            <person name="Mavromatis K."/>
            <person name="Ovchinnikova G."/>
            <person name="Pati A."/>
            <person name="Chen A."/>
            <person name="Palaniappan K."/>
            <person name="Hauser L."/>
            <person name="Chang Y.J."/>
            <person name="Jeffries C.D."/>
            <person name="Detter J.C."/>
            <person name="Han C."/>
            <person name="Rohde M."/>
            <person name="Brambilla E."/>
            <person name="Goker M."/>
            <person name="Woyke T."/>
            <person name="Bristow J."/>
            <person name="Eisen J.A."/>
            <person name="Markowitz V."/>
            <person name="Hugenholtz P."/>
            <person name="Kyrpides N.C."/>
            <person name="Klenk H.P."/>
            <person name="Land M."/>
        </authorList>
    </citation>
    <scope>NUCLEOTIDE SEQUENCE [LARGE SCALE GENOMIC DNA]</scope>
    <source>
        <strain evidence="12">ATCC 33931 / DSM 2075 / LMG 7858 / VKM B-1802 / 2st14</strain>
    </source>
</reference>
<keyword evidence="4" id="KW-0536">Nodulation</keyword>
<organism evidence="11 12">
    <name type="scientific">Desulfarculus baarsii (strain ATCC 33931 / DSM 2075 / LMG 7858 / VKM B-1802 / 2st14)</name>
    <dbReference type="NCBI Taxonomy" id="644282"/>
    <lineage>
        <taxon>Bacteria</taxon>
        <taxon>Pseudomonadati</taxon>
        <taxon>Thermodesulfobacteriota</taxon>
        <taxon>Desulfarculia</taxon>
        <taxon>Desulfarculales</taxon>
        <taxon>Desulfarculaceae</taxon>
        <taxon>Desulfarculus</taxon>
    </lineage>
</organism>
<evidence type="ECO:0000256" key="4">
    <source>
        <dbReference type="ARBA" id="ARBA00022458"/>
    </source>
</evidence>
<evidence type="ECO:0000256" key="7">
    <source>
        <dbReference type="ARBA" id="ARBA00022840"/>
    </source>
</evidence>
<dbReference type="PROSITE" id="PS50893">
    <property type="entry name" value="ABC_TRANSPORTER_2"/>
    <property type="match status" value="1"/>
</dbReference>
<dbReference type="Proteomes" id="UP000009047">
    <property type="component" value="Chromosome"/>
</dbReference>